<keyword evidence="4" id="KW-0411">Iron-sulfur</keyword>
<keyword evidence="1" id="KW-0001">2Fe-2S</keyword>
<keyword evidence="2" id="KW-0479">Metal-binding</keyword>
<dbReference type="Pfam" id="PF14518">
    <property type="entry name" value="Haem_oxygenas_2"/>
    <property type="match status" value="1"/>
</dbReference>
<dbReference type="InterPro" id="IPR042216">
    <property type="entry name" value="MitoNEET_CISD"/>
</dbReference>
<dbReference type="SUPFAM" id="SSF48613">
    <property type="entry name" value="Heme oxygenase-like"/>
    <property type="match status" value="1"/>
</dbReference>
<keyword evidence="3" id="KW-0408">Iron</keyword>
<evidence type="ECO:0000259" key="6">
    <source>
        <dbReference type="SMART" id="SM00704"/>
    </source>
</evidence>
<keyword evidence="8" id="KW-1185">Reference proteome</keyword>
<evidence type="ECO:0000256" key="1">
    <source>
        <dbReference type="ARBA" id="ARBA00022714"/>
    </source>
</evidence>
<dbReference type="Pfam" id="PF09360">
    <property type="entry name" value="zf-CDGSH"/>
    <property type="match status" value="1"/>
</dbReference>
<proteinExistence type="predicted"/>
<name>A0ABR6EH62_9ACTN</name>
<protein>
    <submittedName>
        <fullName evidence="7">Iron-containing redox enzyme family protein</fullName>
    </submittedName>
</protein>
<dbReference type="Gene3D" id="1.20.910.10">
    <property type="entry name" value="Heme oxygenase-like"/>
    <property type="match status" value="1"/>
</dbReference>
<evidence type="ECO:0000256" key="3">
    <source>
        <dbReference type="ARBA" id="ARBA00023004"/>
    </source>
</evidence>
<dbReference type="Proteomes" id="UP000766698">
    <property type="component" value="Unassembled WGS sequence"/>
</dbReference>
<accession>A0ABR6EH62</accession>
<organism evidence="7 8">
    <name type="scientific">Streptomyces durbertensis</name>
    <dbReference type="NCBI Taxonomy" id="2448886"/>
    <lineage>
        <taxon>Bacteria</taxon>
        <taxon>Bacillati</taxon>
        <taxon>Actinomycetota</taxon>
        <taxon>Actinomycetes</taxon>
        <taxon>Kitasatosporales</taxon>
        <taxon>Streptomycetaceae</taxon>
        <taxon>Streptomyces</taxon>
    </lineage>
</organism>
<dbReference type="SMART" id="SM01236">
    <property type="entry name" value="Haem_oxygenase_2"/>
    <property type="match status" value="1"/>
</dbReference>
<dbReference type="Gene3D" id="3.40.5.90">
    <property type="entry name" value="CDGSH iron-sulfur domain, mitoNEET-type"/>
    <property type="match status" value="1"/>
</dbReference>
<evidence type="ECO:0000256" key="4">
    <source>
        <dbReference type="ARBA" id="ARBA00023014"/>
    </source>
</evidence>
<evidence type="ECO:0000256" key="5">
    <source>
        <dbReference type="SAM" id="MobiDB-lite"/>
    </source>
</evidence>
<evidence type="ECO:0000313" key="7">
    <source>
        <dbReference type="EMBL" id="MBB1243839.1"/>
    </source>
</evidence>
<feature type="region of interest" description="Disordered" evidence="5">
    <location>
        <begin position="59"/>
        <end position="93"/>
    </location>
</feature>
<dbReference type="InterPro" id="IPR018967">
    <property type="entry name" value="FeS-contain_CDGSH-typ"/>
</dbReference>
<feature type="domain" description="Iron-binding zinc finger CDGSH type" evidence="6">
    <location>
        <begin position="22"/>
        <end position="66"/>
    </location>
</feature>
<dbReference type="EMBL" id="WMLF01000102">
    <property type="protein sequence ID" value="MBB1243839.1"/>
    <property type="molecule type" value="Genomic_DNA"/>
</dbReference>
<comment type="caution">
    <text evidence="7">The sequence shown here is derived from an EMBL/GenBank/DDBJ whole genome shotgun (WGS) entry which is preliminary data.</text>
</comment>
<sequence>MPAGDDTRRRLRVGRRGPVMVEGPVEVVTENDGTHTSDRFQNAICTCARSRVFPWCDTSHRRRQRPAGSARADERDRAATGRQEDGPGRHPGRDLQEVFQEAQVSTAVAGATPHHTDPPLPHARGELSEAVITALREPGSPLPSPAAVAEQDPFGEDLQLLLYVLYELHYRGFRSVDADAEWDPGLLAVRAAADARFLAALREGTGDADGGGDGDVAAAVEELLVEPVGHDPDSVSHHLRRSSELWQLTEYAALRSLYHLKEADPHLWVVPRLWGRAKAAMVAVEYDEFGAGRAEDVHARLFADLMTDLGLDARYGRYLDHAPAAALATVNMMSLFGLRRSLRGALAGHFAAVEITSSPGSARLAEALRAAGAGPAAQRFYDEHVEADAVHEQVVRHEVLDGLLEEEPHLAPDVVFGIRATGFVEARFAAHVLPAWRAGRSALRAPLDASPPR</sequence>
<dbReference type="SMART" id="SM00704">
    <property type="entry name" value="ZnF_CDGSH"/>
    <property type="match status" value="1"/>
</dbReference>
<evidence type="ECO:0000313" key="8">
    <source>
        <dbReference type="Proteomes" id="UP000766698"/>
    </source>
</evidence>
<evidence type="ECO:0000256" key="2">
    <source>
        <dbReference type="ARBA" id="ARBA00022723"/>
    </source>
</evidence>
<dbReference type="InterPro" id="IPR016084">
    <property type="entry name" value="Haem_Oase-like_multi-hlx"/>
</dbReference>
<reference evidence="8" key="1">
    <citation type="journal article" date="2020" name="Syst. Appl. Microbiol.">
        <title>Streptomyces alkaliterrae sp. nov., isolated from an alkaline soil, and emended descriptions of Streptomyces alkaliphilus, Streptomyces calidiresistens and Streptomyces durbertensis.</title>
        <authorList>
            <person name="Swiecimska M."/>
            <person name="Golinska P."/>
            <person name="Nouioui I."/>
            <person name="Wypij M."/>
            <person name="Rai M."/>
            <person name="Sangal V."/>
            <person name="Goodfellow M."/>
        </authorList>
    </citation>
    <scope>NUCLEOTIDE SEQUENCE [LARGE SCALE GENOMIC DNA]</scope>
    <source>
        <strain evidence="8">DSM 104538</strain>
    </source>
</reference>
<feature type="compositionally biased region" description="Basic and acidic residues" evidence="5">
    <location>
        <begin position="71"/>
        <end position="93"/>
    </location>
</feature>
<gene>
    <name evidence="7" type="ORF">GL263_09745</name>
</gene>